<dbReference type="EC" id="2.7.1.187" evidence="4"/>
<gene>
    <name evidence="4" type="primary">acbK</name>
    <name evidence="4" type="ORF">SDC9_27612</name>
</gene>
<dbReference type="AlphaFoldDB" id="A0A644USM6"/>
<accession>A0A644USM6</accession>
<comment type="caution">
    <text evidence="4">The sequence shown here is derived from an EMBL/GenBank/DDBJ whole genome shotgun (WGS) entry which is preliminary data.</text>
</comment>
<dbReference type="PANTHER" id="PTHR10584">
    <property type="entry name" value="SUGAR KINASE"/>
    <property type="match status" value="1"/>
</dbReference>
<evidence type="ECO:0000256" key="2">
    <source>
        <dbReference type="ARBA" id="ARBA00022777"/>
    </source>
</evidence>
<evidence type="ECO:0000313" key="4">
    <source>
        <dbReference type="EMBL" id="MPL81683.1"/>
    </source>
</evidence>
<dbReference type="SUPFAM" id="SSF53613">
    <property type="entry name" value="Ribokinase-like"/>
    <property type="match status" value="1"/>
</dbReference>
<feature type="domain" description="Carbohydrate kinase PfkB" evidence="3">
    <location>
        <begin position="12"/>
        <end position="285"/>
    </location>
</feature>
<protein>
    <submittedName>
        <fullName evidence="4">Acarbose 7(IV)-phosphotransferase</fullName>
        <ecNumber evidence="4">2.7.1.187</ecNumber>
    </submittedName>
</protein>
<proteinExistence type="predicted"/>
<dbReference type="PROSITE" id="PS00584">
    <property type="entry name" value="PFKB_KINASES_2"/>
    <property type="match status" value="1"/>
</dbReference>
<evidence type="ECO:0000259" key="3">
    <source>
        <dbReference type="Pfam" id="PF00294"/>
    </source>
</evidence>
<evidence type="ECO:0000256" key="1">
    <source>
        <dbReference type="ARBA" id="ARBA00022679"/>
    </source>
</evidence>
<dbReference type="EMBL" id="VSSQ01000153">
    <property type="protein sequence ID" value="MPL81683.1"/>
    <property type="molecule type" value="Genomic_DNA"/>
</dbReference>
<dbReference type="PANTHER" id="PTHR10584:SF166">
    <property type="entry name" value="RIBOKINASE"/>
    <property type="match status" value="1"/>
</dbReference>
<name>A0A644USM6_9ZZZZ</name>
<dbReference type="InterPro" id="IPR029056">
    <property type="entry name" value="Ribokinase-like"/>
</dbReference>
<dbReference type="GO" id="GO:0016301">
    <property type="term" value="F:kinase activity"/>
    <property type="evidence" value="ECO:0007669"/>
    <property type="project" value="UniProtKB-KW"/>
</dbReference>
<dbReference type="InterPro" id="IPR002173">
    <property type="entry name" value="Carboh/pur_kinase_PfkB_CS"/>
</dbReference>
<keyword evidence="1 4" id="KW-0808">Transferase</keyword>
<dbReference type="InterPro" id="IPR011611">
    <property type="entry name" value="PfkB_dom"/>
</dbReference>
<reference evidence="4" key="1">
    <citation type="submission" date="2019-08" db="EMBL/GenBank/DDBJ databases">
        <authorList>
            <person name="Kucharzyk K."/>
            <person name="Murdoch R.W."/>
            <person name="Higgins S."/>
            <person name="Loffler F."/>
        </authorList>
    </citation>
    <scope>NUCLEOTIDE SEQUENCE</scope>
</reference>
<keyword evidence="2" id="KW-0418">Kinase</keyword>
<sequence length="308" mass="34295">MQVINLIINQSMQKIFIAGGVSIDSIIYLPEFPAPKPQTIHQCRFAETVGSTGSGKALNLCRLGFDVTLHAMIGDDNYGEKARKLLTHPDLTFLYDIDVSGTERHTNIMNAAGERISVFTNNVSENPGIDYTQFNRLIKESDHVVINLGSYTKKLLPIAKNEGKPVWTDLHDYDGLNPWYDDYVNFSDYIVLSSDNMPGYRDFMQKMIANGKKLVVTTHGRNGSTGLTENNERIEVRALDLYKMADSNGAGDAYFSGLLYGFSKGYDIRKCMELGSIAGAMCVGSDLLHHSELSPGMLEKHHQSYFDS</sequence>
<organism evidence="4">
    <name type="scientific">bioreactor metagenome</name>
    <dbReference type="NCBI Taxonomy" id="1076179"/>
    <lineage>
        <taxon>unclassified sequences</taxon>
        <taxon>metagenomes</taxon>
        <taxon>ecological metagenomes</taxon>
    </lineage>
</organism>
<dbReference type="Pfam" id="PF00294">
    <property type="entry name" value="PfkB"/>
    <property type="match status" value="1"/>
</dbReference>
<dbReference type="Gene3D" id="3.40.1190.20">
    <property type="match status" value="1"/>
</dbReference>